<comment type="subcellular location">
    <subcellularLocation>
        <location evidence="1">Cell membrane</location>
        <topology evidence="1">Multi-pass membrane protein</topology>
    </subcellularLocation>
</comment>
<keyword evidence="2" id="KW-0813">Transport</keyword>
<dbReference type="EMBL" id="JBBHJZ010000001">
    <property type="protein sequence ID" value="MEJ5975621.1"/>
    <property type="molecule type" value="Genomic_DNA"/>
</dbReference>
<dbReference type="Gene3D" id="1.20.1250.20">
    <property type="entry name" value="MFS general substrate transporter like domains"/>
    <property type="match status" value="1"/>
</dbReference>
<feature type="transmembrane region" description="Helical" evidence="7">
    <location>
        <begin position="114"/>
        <end position="138"/>
    </location>
</feature>
<comment type="caution">
    <text evidence="8">The sequence shown here is derived from an EMBL/GenBank/DDBJ whole genome shotgun (WGS) entry which is preliminary data.</text>
</comment>
<dbReference type="Proteomes" id="UP001361239">
    <property type="component" value="Unassembled WGS sequence"/>
</dbReference>
<keyword evidence="4 7" id="KW-0812">Transmembrane</keyword>
<evidence type="ECO:0000256" key="7">
    <source>
        <dbReference type="SAM" id="Phobius"/>
    </source>
</evidence>
<dbReference type="Pfam" id="PF07690">
    <property type="entry name" value="MFS_1"/>
    <property type="match status" value="1"/>
</dbReference>
<proteinExistence type="predicted"/>
<keyword evidence="5 7" id="KW-1133">Transmembrane helix</keyword>
<dbReference type="InterPro" id="IPR011701">
    <property type="entry name" value="MFS"/>
</dbReference>
<feature type="transmembrane region" description="Helical" evidence="7">
    <location>
        <begin position="266"/>
        <end position="289"/>
    </location>
</feature>
<dbReference type="InterPro" id="IPR036259">
    <property type="entry name" value="MFS_trans_sf"/>
</dbReference>
<feature type="transmembrane region" description="Helical" evidence="7">
    <location>
        <begin position="340"/>
        <end position="364"/>
    </location>
</feature>
<evidence type="ECO:0000313" key="9">
    <source>
        <dbReference type="Proteomes" id="UP001361239"/>
    </source>
</evidence>
<feature type="transmembrane region" description="Helical" evidence="7">
    <location>
        <begin position="301"/>
        <end position="320"/>
    </location>
</feature>
<reference evidence="8 9" key="1">
    <citation type="submission" date="2024-03" db="EMBL/GenBank/DDBJ databases">
        <authorList>
            <person name="Jo J.-H."/>
        </authorList>
    </citation>
    <scope>NUCLEOTIDE SEQUENCE [LARGE SCALE GENOMIC DNA]</scope>
    <source>
        <strain evidence="8 9">PS1R-30</strain>
    </source>
</reference>
<evidence type="ECO:0000256" key="6">
    <source>
        <dbReference type="ARBA" id="ARBA00023136"/>
    </source>
</evidence>
<evidence type="ECO:0000256" key="1">
    <source>
        <dbReference type="ARBA" id="ARBA00004651"/>
    </source>
</evidence>
<sequence length="435" mass="46230">MTTTTHLIGTRRFLPLFVTQLLGAFNDNLFKNAMVLYVVYSVYNSEAEEARFSAIASALFIIPFFVLSALSGQLADMRDKAKIIRIVKFCEILIMLVGGAGLVLAWQGMLVKTVAIPLMLLALFAMGIHSTFFGPIKYAILPQHLKSDEVLAGTGLVEAGTYMAVLAGTILAGWIEVEWAALCVVLTAVVGYFAGRQVPPAPPLTAAQPLDFHVFRSSATLIRKTMDERRVFLAIMAISFFWTIGAVLFIQFPPLAKNVLHASKEVASLFLVIFSVGIAIGSMTINALLKGKVSARYSPASVIVMGVFVVAFHLVCANWGTQEIDGLLDVAGFIVQPLALPLLGTLLGIAIAGGMFVVPLYAFLTTSVDKSQTARTIAANNIVNSGAMVVGSLLAVGLSAGGVAIADQLLLVAAMCLGSAWLGRLLYKAELSAAA</sequence>
<dbReference type="PANTHER" id="PTHR43266">
    <property type="entry name" value="MACROLIDE-EFFLUX PROTEIN"/>
    <property type="match status" value="1"/>
</dbReference>
<accession>A0ABU8RSA0</accession>
<feature type="transmembrane region" description="Helical" evidence="7">
    <location>
        <begin position="385"/>
        <end position="403"/>
    </location>
</feature>
<dbReference type="CDD" id="cd06173">
    <property type="entry name" value="MFS_MefA_like"/>
    <property type="match status" value="1"/>
</dbReference>
<dbReference type="RefSeq" id="WP_339585557.1">
    <property type="nucleotide sequence ID" value="NZ_JBBHJZ010000001.1"/>
</dbReference>
<dbReference type="SUPFAM" id="SSF103473">
    <property type="entry name" value="MFS general substrate transporter"/>
    <property type="match status" value="1"/>
</dbReference>
<feature type="transmembrane region" description="Helical" evidence="7">
    <location>
        <begin position="179"/>
        <end position="195"/>
    </location>
</feature>
<feature type="transmembrane region" description="Helical" evidence="7">
    <location>
        <begin position="409"/>
        <end position="427"/>
    </location>
</feature>
<keyword evidence="6 7" id="KW-0472">Membrane</keyword>
<gene>
    <name evidence="8" type="ORF">WG901_03175</name>
</gene>
<evidence type="ECO:0000256" key="4">
    <source>
        <dbReference type="ARBA" id="ARBA00022692"/>
    </source>
</evidence>
<feature type="transmembrane region" description="Helical" evidence="7">
    <location>
        <begin position="231"/>
        <end position="254"/>
    </location>
</feature>
<evidence type="ECO:0000256" key="5">
    <source>
        <dbReference type="ARBA" id="ARBA00022989"/>
    </source>
</evidence>
<evidence type="ECO:0000313" key="8">
    <source>
        <dbReference type="EMBL" id="MEJ5975621.1"/>
    </source>
</evidence>
<feature type="transmembrane region" description="Helical" evidence="7">
    <location>
        <begin position="86"/>
        <end position="108"/>
    </location>
</feature>
<evidence type="ECO:0000256" key="3">
    <source>
        <dbReference type="ARBA" id="ARBA00022475"/>
    </source>
</evidence>
<name>A0ABU8RSA0_9SPHN</name>
<evidence type="ECO:0000256" key="2">
    <source>
        <dbReference type="ARBA" id="ARBA00022448"/>
    </source>
</evidence>
<protein>
    <submittedName>
        <fullName evidence="8">MFS transporter</fullName>
    </submittedName>
</protein>
<keyword evidence="3" id="KW-1003">Cell membrane</keyword>
<feature type="transmembrane region" description="Helical" evidence="7">
    <location>
        <begin position="150"/>
        <end position="173"/>
    </location>
</feature>
<dbReference type="PANTHER" id="PTHR43266:SF2">
    <property type="entry name" value="MAJOR FACILITATOR SUPERFAMILY (MFS) PROFILE DOMAIN-CONTAINING PROTEIN"/>
    <property type="match status" value="1"/>
</dbReference>
<keyword evidence="9" id="KW-1185">Reference proteome</keyword>
<feature type="transmembrane region" description="Helical" evidence="7">
    <location>
        <begin position="52"/>
        <end position="74"/>
    </location>
</feature>
<organism evidence="8 9">
    <name type="scientific">Novosphingobium anseongense</name>
    <dbReference type="NCBI Taxonomy" id="3133436"/>
    <lineage>
        <taxon>Bacteria</taxon>
        <taxon>Pseudomonadati</taxon>
        <taxon>Pseudomonadota</taxon>
        <taxon>Alphaproteobacteria</taxon>
        <taxon>Sphingomonadales</taxon>
        <taxon>Sphingomonadaceae</taxon>
        <taxon>Novosphingobium</taxon>
    </lineage>
</organism>